<evidence type="ECO:0000256" key="10">
    <source>
        <dbReference type="ARBA" id="ARBA00037221"/>
    </source>
</evidence>
<feature type="domain" description="Saposin B-type" evidence="14">
    <location>
        <begin position="185"/>
        <end position="262"/>
    </location>
</feature>
<dbReference type="STRING" id="28377.ENSACAP00000010698"/>
<reference evidence="16" key="1">
    <citation type="submission" date="2009-12" db="EMBL/GenBank/DDBJ databases">
        <title>The Genome Sequence of Anolis carolinensis (Green Anole Lizard).</title>
        <authorList>
            <consortium name="The Genome Sequencing Platform"/>
            <person name="Di Palma F."/>
            <person name="Alfoldi J."/>
            <person name="Heiman D."/>
            <person name="Young S."/>
            <person name="Grabherr M."/>
            <person name="Johnson J."/>
            <person name="Lander E.S."/>
            <person name="Lindblad-Toh K."/>
        </authorList>
    </citation>
    <scope>NUCLEOTIDE SEQUENCE [LARGE SCALE GENOMIC DNA]</scope>
    <source>
        <strain evidence="16">JBL SC #1</strain>
    </source>
</reference>
<evidence type="ECO:0000259" key="15">
    <source>
        <dbReference type="PROSITE" id="PS51110"/>
    </source>
</evidence>
<evidence type="ECO:0000256" key="4">
    <source>
        <dbReference type="ARBA" id="ARBA00022525"/>
    </source>
</evidence>
<evidence type="ECO:0000256" key="5">
    <source>
        <dbReference type="ARBA" id="ARBA00022713"/>
    </source>
</evidence>
<evidence type="ECO:0000256" key="11">
    <source>
        <dbReference type="ARBA" id="ARBA00041094"/>
    </source>
</evidence>
<dbReference type="FunFam" id="1.10.225.10:FF:000008">
    <property type="entry name" value="Pulmonary surfactant-associated protein B"/>
    <property type="match status" value="1"/>
</dbReference>
<evidence type="ECO:0000256" key="3">
    <source>
        <dbReference type="ARBA" id="ARBA00022439"/>
    </source>
</evidence>
<organism evidence="16 17">
    <name type="scientific">Anolis carolinensis</name>
    <name type="common">Green anole</name>
    <name type="synonym">American chameleon</name>
    <dbReference type="NCBI Taxonomy" id="28377"/>
    <lineage>
        <taxon>Eukaryota</taxon>
        <taxon>Metazoa</taxon>
        <taxon>Chordata</taxon>
        <taxon>Craniata</taxon>
        <taxon>Vertebrata</taxon>
        <taxon>Euteleostomi</taxon>
        <taxon>Lepidosauria</taxon>
        <taxon>Squamata</taxon>
        <taxon>Bifurcata</taxon>
        <taxon>Unidentata</taxon>
        <taxon>Episquamata</taxon>
        <taxon>Toxicofera</taxon>
        <taxon>Iguania</taxon>
        <taxon>Dactyloidae</taxon>
        <taxon>Anolis</taxon>
    </lineage>
</organism>
<evidence type="ECO:0000256" key="8">
    <source>
        <dbReference type="ARBA" id="ARBA00023157"/>
    </source>
</evidence>
<dbReference type="Pfam" id="PF02199">
    <property type="entry name" value="SapA"/>
    <property type="match status" value="1"/>
</dbReference>
<evidence type="ECO:0000256" key="9">
    <source>
        <dbReference type="ARBA" id="ARBA00023180"/>
    </source>
</evidence>
<feature type="signal peptide" evidence="13">
    <location>
        <begin position="1"/>
        <end position="17"/>
    </location>
</feature>
<protein>
    <recommendedName>
        <fullName evidence="11">Pulmonary surfactant-associated protein B</fullName>
    </recommendedName>
    <alternativeName>
        <fullName evidence="12">Pulmonary surfactant-associated proteolipid SPL(Phe)</fullName>
    </alternativeName>
</protein>
<reference evidence="16" key="3">
    <citation type="submission" date="2025-09" db="UniProtKB">
        <authorList>
            <consortium name="Ensembl"/>
        </authorList>
    </citation>
    <scope>IDENTIFICATION</scope>
</reference>
<dbReference type="AlphaFoldDB" id="H9GGY0"/>
<dbReference type="SMART" id="SM00162">
    <property type="entry name" value="SAPA"/>
    <property type="match status" value="1"/>
</dbReference>
<dbReference type="GO" id="GO:0006665">
    <property type="term" value="P:sphingolipid metabolic process"/>
    <property type="evidence" value="ECO:0007669"/>
    <property type="project" value="InterPro"/>
</dbReference>
<dbReference type="GeneTree" id="ENSGT00940000161711"/>
<dbReference type="Pfam" id="PF03489">
    <property type="entry name" value="SapB_2"/>
    <property type="match status" value="1"/>
</dbReference>
<evidence type="ECO:0000256" key="7">
    <source>
        <dbReference type="ARBA" id="ARBA00022737"/>
    </source>
</evidence>
<keyword evidence="17" id="KW-1185">Reference proteome</keyword>
<feature type="domain" description="Saposin A-type" evidence="15">
    <location>
        <begin position="19"/>
        <end position="59"/>
    </location>
</feature>
<evidence type="ECO:0000256" key="2">
    <source>
        <dbReference type="ARBA" id="ARBA00011748"/>
    </source>
</evidence>
<keyword evidence="5" id="KW-0305">Gaseous exchange</keyword>
<keyword evidence="3" id="KW-0767">Surface film</keyword>
<sequence length="356" mass="38386">MWQLLLLGLFSCGSAAAAWTSVEEGCAQGPVFWCRNLVTAIQCGALGHCMKSRWDPNTKEDLCADCKQVVSILVRMGKESALKVIQKSLEDECKDLPLQTLAPQCQALVDTYFAQFIGILEKQMAPGAVCAKLSLCPPDRSAGKEDALEALFAEIRGLLPPQKDRSLSWPHSQTQGVPEEGFPIPLPTCWLCRSFVGRAEALIPTAAIGTTMAQLCRVLPVSMGGMCQCLTEKYSATILDMVLGKVGPNLICGMMLMCATEDGSPDMPPAAPALDLSTDGCQACLAISSHVQGALQPNSTRVDVDLALLSACSRSFLGWEECKRFISQHQAQLFALLLKPWGSHAICQVGRHDSGW</sequence>
<dbReference type="GO" id="GO:0007585">
    <property type="term" value="P:respiratory gaseous exchange by respiratory system"/>
    <property type="evidence" value="ECO:0007669"/>
    <property type="project" value="UniProtKB-KW"/>
</dbReference>
<accession>H9GGY0</accession>
<proteinExistence type="predicted"/>
<dbReference type="PANTHER" id="PTHR11480">
    <property type="entry name" value="SAPOSIN-RELATED"/>
    <property type="match status" value="1"/>
</dbReference>
<evidence type="ECO:0000256" key="1">
    <source>
        <dbReference type="ARBA" id="ARBA00004364"/>
    </source>
</evidence>
<comment type="subcellular location">
    <subcellularLocation>
        <location evidence="1">Secreted</location>
        <location evidence="1">Extracellular space</location>
        <location evidence="1">Surface film</location>
    </subcellularLocation>
</comment>
<evidence type="ECO:0000259" key="14">
    <source>
        <dbReference type="PROSITE" id="PS50015"/>
    </source>
</evidence>
<dbReference type="SUPFAM" id="SSF47862">
    <property type="entry name" value="Saposin"/>
    <property type="match status" value="2"/>
</dbReference>
<comment type="function">
    <text evidence="10">Pulmonary surfactant-associated proteins promote alveolar stability by lowering the surface tension at the air-liquid interface in the peripheral air spaces. SP-B increases the collapse pressure of palmitic acid to nearly 70 millinewtons per meter.</text>
</comment>
<evidence type="ECO:0000313" key="17">
    <source>
        <dbReference type="Proteomes" id="UP000001646"/>
    </source>
</evidence>
<dbReference type="Bgee" id="ENSACAG00000010894">
    <property type="expression patterns" value="Expressed in lung and 4 other cell types or tissues"/>
</dbReference>
<dbReference type="PROSITE" id="PS51110">
    <property type="entry name" value="SAP_A"/>
    <property type="match status" value="1"/>
</dbReference>
<comment type="subunit">
    <text evidence="2">Homodimer; disulfide-linked.</text>
</comment>
<name>H9GGY0_ANOCA</name>
<dbReference type="GO" id="GO:0005771">
    <property type="term" value="C:multivesicular body"/>
    <property type="evidence" value="ECO:0000318"/>
    <property type="project" value="GO_Central"/>
</dbReference>
<evidence type="ECO:0000256" key="12">
    <source>
        <dbReference type="ARBA" id="ARBA00041785"/>
    </source>
</evidence>
<evidence type="ECO:0000256" key="6">
    <source>
        <dbReference type="ARBA" id="ARBA00022729"/>
    </source>
</evidence>
<keyword evidence="8" id="KW-1015">Disulfide bond</keyword>
<dbReference type="GO" id="GO:0005615">
    <property type="term" value="C:extracellular space"/>
    <property type="evidence" value="ECO:0000318"/>
    <property type="project" value="GO_Central"/>
</dbReference>
<dbReference type="InterPro" id="IPR003119">
    <property type="entry name" value="SAP_A"/>
</dbReference>
<dbReference type="eggNOG" id="KOG1340">
    <property type="taxonomic scope" value="Eukaryota"/>
</dbReference>
<evidence type="ECO:0000256" key="13">
    <source>
        <dbReference type="SAM" id="SignalP"/>
    </source>
</evidence>
<evidence type="ECO:0000313" key="16">
    <source>
        <dbReference type="Ensembl" id="ENSACAP00000010698.4"/>
    </source>
</evidence>
<dbReference type="InterPro" id="IPR051428">
    <property type="entry name" value="Sphingo_Act-Surfact_Prot"/>
</dbReference>
<feature type="domain" description="Saposin B-type" evidence="14">
    <location>
        <begin position="59"/>
        <end position="140"/>
    </location>
</feature>
<dbReference type="SMART" id="SM00741">
    <property type="entry name" value="SapB"/>
    <property type="match status" value="3"/>
</dbReference>
<dbReference type="InParanoid" id="H9GGY0"/>
<dbReference type="PANTHER" id="PTHR11480:SF33">
    <property type="entry name" value="PULMONARY SURFACTANT-ASSOCIATED PROTEIN B"/>
    <property type="match status" value="1"/>
</dbReference>
<keyword evidence="6 13" id="KW-0732">Signal</keyword>
<dbReference type="GO" id="GO:0016020">
    <property type="term" value="C:membrane"/>
    <property type="evidence" value="ECO:0007669"/>
    <property type="project" value="GOC"/>
</dbReference>
<dbReference type="GO" id="GO:0005764">
    <property type="term" value="C:lysosome"/>
    <property type="evidence" value="ECO:0007669"/>
    <property type="project" value="InterPro"/>
</dbReference>
<dbReference type="InterPro" id="IPR011001">
    <property type="entry name" value="Saposin-like"/>
</dbReference>
<reference evidence="16" key="2">
    <citation type="submission" date="2025-08" db="UniProtKB">
        <authorList>
            <consortium name="Ensembl"/>
        </authorList>
    </citation>
    <scope>IDENTIFICATION</scope>
</reference>
<keyword evidence="7" id="KW-0677">Repeat</keyword>
<dbReference type="InterPro" id="IPR008139">
    <property type="entry name" value="SaposinB_dom"/>
</dbReference>
<dbReference type="GO" id="GO:0097208">
    <property type="term" value="C:alveolar lamellar body"/>
    <property type="evidence" value="ECO:0000318"/>
    <property type="project" value="GO_Central"/>
</dbReference>
<dbReference type="HOGENOM" id="CLU_063244_0_0_1"/>
<keyword evidence="9" id="KW-0325">Glycoprotein</keyword>
<dbReference type="Gene3D" id="1.10.225.10">
    <property type="entry name" value="Saposin-like"/>
    <property type="match status" value="3"/>
</dbReference>
<dbReference type="Proteomes" id="UP000001646">
    <property type="component" value="Unplaced"/>
</dbReference>
<dbReference type="PRINTS" id="PR01797">
    <property type="entry name" value="SAPOSIN"/>
</dbReference>
<dbReference type="PROSITE" id="PS50015">
    <property type="entry name" value="SAP_B"/>
    <property type="match status" value="2"/>
</dbReference>
<dbReference type="InterPro" id="IPR008373">
    <property type="entry name" value="Saposin"/>
</dbReference>
<keyword evidence="4" id="KW-0964">Secreted</keyword>
<dbReference type="InterPro" id="IPR008138">
    <property type="entry name" value="SapB_2"/>
</dbReference>
<feature type="chain" id="PRO_5032613827" description="Pulmonary surfactant-associated protein B" evidence="13">
    <location>
        <begin position="18"/>
        <end position="356"/>
    </location>
</feature>
<dbReference type="Ensembl" id="ENSACAT00000010919.4">
    <property type="protein sequence ID" value="ENSACAP00000010698.4"/>
    <property type="gene ID" value="ENSACAG00000010894.4"/>
</dbReference>